<name>A0A099KU37_COLPS</name>
<evidence type="ECO:0008006" key="4">
    <source>
        <dbReference type="Google" id="ProtNLM"/>
    </source>
</evidence>
<organism evidence="2 3">
    <name type="scientific">Colwellia psychrerythraea</name>
    <name type="common">Vibrio psychroerythus</name>
    <dbReference type="NCBI Taxonomy" id="28229"/>
    <lineage>
        <taxon>Bacteria</taxon>
        <taxon>Pseudomonadati</taxon>
        <taxon>Pseudomonadota</taxon>
        <taxon>Gammaproteobacteria</taxon>
        <taxon>Alteromonadales</taxon>
        <taxon>Colwelliaceae</taxon>
        <taxon>Colwellia</taxon>
    </lineage>
</organism>
<dbReference type="AlphaFoldDB" id="A0A099KU37"/>
<reference evidence="2 3" key="1">
    <citation type="submission" date="2014-08" db="EMBL/GenBank/DDBJ databases">
        <title>Genomic and Phenotypic Diversity of Colwellia psychrerythraea strains from Disparate Marine Basins.</title>
        <authorList>
            <person name="Techtmann S.M."/>
            <person name="Stelling S.C."/>
            <person name="Utturkar S.M."/>
            <person name="Alshibli N."/>
            <person name="Harris A."/>
            <person name="Brown S.D."/>
            <person name="Hazen T.C."/>
        </authorList>
    </citation>
    <scope>NUCLEOTIDE SEQUENCE [LARGE SCALE GENOMIC DNA]</scope>
    <source>
        <strain evidence="2 3">ND2E</strain>
    </source>
</reference>
<dbReference type="RefSeq" id="WP_033092976.1">
    <property type="nucleotide sequence ID" value="NZ_JQED01000008.1"/>
</dbReference>
<keyword evidence="1" id="KW-0812">Transmembrane</keyword>
<sequence>MAVINCPSCKKKISDKAKTCNHCNLDLSELDADKLASLNRVNLINTTQRLMNYSFIAMLLFCGGFLFMFWEGVEPGSWQHNLAMGSTIIGFVMYIVIRAMLLFTKRKAK</sequence>
<keyword evidence="1" id="KW-1133">Transmembrane helix</keyword>
<dbReference type="PATRIC" id="fig|28229.4.peg.1211"/>
<proteinExistence type="predicted"/>
<dbReference type="OrthoDB" id="8685152at2"/>
<dbReference type="EMBL" id="JQED01000008">
    <property type="protein sequence ID" value="KGJ93690.1"/>
    <property type="molecule type" value="Genomic_DNA"/>
</dbReference>
<evidence type="ECO:0000256" key="1">
    <source>
        <dbReference type="SAM" id="Phobius"/>
    </source>
</evidence>
<feature type="transmembrane region" description="Helical" evidence="1">
    <location>
        <begin position="50"/>
        <end position="70"/>
    </location>
</feature>
<accession>A0A099KU37</accession>
<evidence type="ECO:0000313" key="3">
    <source>
        <dbReference type="Proteomes" id="UP000029843"/>
    </source>
</evidence>
<feature type="transmembrane region" description="Helical" evidence="1">
    <location>
        <begin position="82"/>
        <end position="103"/>
    </location>
</feature>
<protein>
    <recommendedName>
        <fullName evidence="4">Zinc ribbon domain-containing protein</fullName>
    </recommendedName>
</protein>
<keyword evidence="1" id="KW-0472">Membrane</keyword>
<evidence type="ECO:0000313" key="2">
    <source>
        <dbReference type="EMBL" id="KGJ93690.1"/>
    </source>
</evidence>
<comment type="caution">
    <text evidence="2">The sequence shown here is derived from an EMBL/GenBank/DDBJ whole genome shotgun (WGS) entry which is preliminary data.</text>
</comment>
<gene>
    <name evidence="2" type="ORF">ND2E_2183</name>
</gene>
<dbReference type="Proteomes" id="UP000029843">
    <property type="component" value="Unassembled WGS sequence"/>
</dbReference>